<accession>A0A820RRS9</accession>
<organism evidence="1 2">
    <name type="scientific">Adineta steineri</name>
    <dbReference type="NCBI Taxonomy" id="433720"/>
    <lineage>
        <taxon>Eukaryota</taxon>
        <taxon>Metazoa</taxon>
        <taxon>Spiralia</taxon>
        <taxon>Gnathifera</taxon>
        <taxon>Rotifera</taxon>
        <taxon>Eurotatoria</taxon>
        <taxon>Bdelloidea</taxon>
        <taxon>Adinetida</taxon>
        <taxon>Adinetidae</taxon>
        <taxon>Adineta</taxon>
    </lineage>
</organism>
<dbReference type="Proteomes" id="UP000663881">
    <property type="component" value="Unassembled WGS sequence"/>
</dbReference>
<evidence type="ECO:0000313" key="2">
    <source>
        <dbReference type="Proteomes" id="UP000663881"/>
    </source>
</evidence>
<gene>
    <name evidence="1" type="ORF">OKA104_LOCUS53772</name>
</gene>
<feature type="non-terminal residue" evidence="1">
    <location>
        <position position="1"/>
    </location>
</feature>
<sequence>MFTKEPKQRPSAVELLNDPFILQHRQRIQMNDPLENTISGNRRLKELHTR</sequence>
<proteinExistence type="predicted"/>
<evidence type="ECO:0000313" key="1">
    <source>
        <dbReference type="EMBL" id="CAF4443708.1"/>
    </source>
</evidence>
<comment type="caution">
    <text evidence="1">The sequence shown here is derived from an EMBL/GenBank/DDBJ whole genome shotgun (WGS) entry which is preliminary data.</text>
</comment>
<protein>
    <submittedName>
        <fullName evidence="1">Uncharacterized protein</fullName>
    </submittedName>
</protein>
<dbReference type="EMBL" id="CAJOAY010034237">
    <property type="protein sequence ID" value="CAF4443708.1"/>
    <property type="molecule type" value="Genomic_DNA"/>
</dbReference>
<reference evidence="1" key="1">
    <citation type="submission" date="2021-02" db="EMBL/GenBank/DDBJ databases">
        <authorList>
            <person name="Nowell W R."/>
        </authorList>
    </citation>
    <scope>NUCLEOTIDE SEQUENCE</scope>
</reference>
<dbReference type="AlphaFoldDB" id="A0A820RRS9"/>
<name>A0A820RRS9_9BILA</name>